<dbReference type="AlphaFoldDB" id="A0A372ZRQ3"/>
<sequence>MSGGVIAIVITLIVIGGISVSIVSYFTLQRHRADAAAMAAYRQLAEETLTGQKALRGELRALTARLASVEDLLRSVDEL</sequence>
<dbReference type="EMBL" id="QVIG01000001">
    <property type="protein sequence ID" value="RGD58533.1"/>
    <property type="molecule type" value="Genomic_DNA"/>
</dbReference>
<name>A0A372ZRQ3_9ACTN</name>
<evidence type="ECO:0000313" key="2">
    <source>
        <dbReference type="EMBL" id="RGD58533.1"/>
    </source>
</evidence>
<feature type="transmembrane region" description="Helical" evidence="1">
    <location>
        <begin position="6"/>
        <end position="28"/>
    </location>
</feature>
<protein>
    <submittedName>
        <fullName evidence="2">Uncharacterized protein</fullName>
    </submittedName>
</protein>
<reference evidence="2 3" key="1">
    <citation type="submission" date="2018-08" db="EMBL/GenBank/DDBJ databases">
        <title>Diversity &amp; Physiological Properties of Lignin-Decomposing Actinobacteria from Soil.</title>
        <authorList>
            <person name="Roh S.G."/>
            <person name="Kim S.B."/>
        </authorList>
    </citation>
    <scope>NUCLEOTIDE SEQUENCE [LARGE SCALE GENOMIC DNA]</scope>
    <source>
        <strain evidence="2 3">MMS17-GH009</strain>
    </source>
</reference>
<proteinExistence type="predicted"/>
<keyword evidence="1" id="KW-0472">Membrane</keyword>
<dbReference type="Proteomes" id="UP000263377">
    <property type="component" value="Unassembled WGS sequence"/>
</dbReference>
<dbReference type="RefSeq" id="WP_049652159.1">
    <property type="nucleotide sequence ID" value="NZ_QVIG01000001.1"/>
</dbReference>
<organism evidence="2 3">
    <name type="scientific">Kitasatospora xanthocidica</name>
    <dbReference type="NCBI Taxonomy" id="83382"/>
    <lineage>
        <taxon>Bacteria</taxon>
        <taxon>Bacillati</taxon>
        <taxon>Actinomycetota</taxon>
        <taxon>Actinomycetes</taxon>
        <taxon>Kitasatosporales</taxon>
        <taxon>Streptomycetaceae</taxon>
        <taxon>Kitasatospora</taxon>
    </lineage>
</organism>
<evidence type="ECO:0000256" key="1">
    <source>
        <dbReference type="SAM" id="Phobius"/>
    </source>
</evidence>
<keyword evidence="1" id="KW-0812">Transmembrane</keyword>
<keyword evidence="1" id="KW-1133">Transmembrane helix</keyword>
<keyword evidence="3" id="KW-1185">Reference proteome</keyword>
<gene>
    <name evidence="2" type="ORF">DR950_12720</name>
</gene>
<accession>A0A372ZRQ3</accession>
<evidence type="ECO:0000313" key="3">
    <source>
        <dbReference type="Proteomes" id="UP000263377"/>
    </source>
</evidence>
<comment type="caution">
    <text evidence="2">The sequence shown here is derived from an EMBL/GenBank/DDBJ whole genome shotgun (WGS) entry which is preliminary data.</text>
</comment>